<dbReference type="InterPro" id="IPR037053">
    <property type="entry name" value="Phage_tail_collar_dom_sf"/>
</dbReference>
<evidence type="ECO:0000313" key="4">
    <source>
        <dbReference type="EMBL" id="TWT36884.1"/>
    </source>
</evidence>
<keyword evidence="5" id="KW-1185">Reference proteome</keyword>
<dbReference type="Pfam" id="PF07484">
    <property type="entry name" value="Collar"/>
    <property type="match status" value="3"/>
</dbReference>
<dbReference type="AlphaFoldDB" id="A0A5C5VE43"/>
<proteinExistence type="predicted"/>
<dbReference type="SUPFAM" id="SSF88874">
    <property type="entry name" value="Receptor-binding domain of short tail fibre protein gp12"/>
    <property type="match status" value="3"/>
</dbReference>
<evidence type="ECO:0000256" key="1">
    <source>
        <dbReference type="SAM" id="MobiDB-lite"/>
    </source>
</evidence>
<accession>A0A5C5VE43</accession>
<dbReference type="EMBL" id="SIHJ01000001">
    <property type="protein sequence ID" value="TWT36884.1"/>
    <property type="molecule type" value="Genomic_DNA"/>
</dbReference>
<reference evidence="4 5" key="1">
    <citation type="submission" date="2019-02" db="EMBL/GenBank/DDBJ databases">
        <title>Deep-cultivation of Planctomycetes and their phenomic and genomic characterization uncovers novel biology.</title>
        <authorList>
            <person name="Wiegand S."/>
            <person name="Jogler M."/>
            <person name="Boedeker C."/>
            <person name="Pinto D."/>
            <person name="Vollmers J."/>
            <person name="Rivas-Marin E."/>
            <person name="Kohn T."/>
            <person name="Peeters S.H."/>
            <person name="Heuer A."/>
            <person name="Rast P."/>
            <person name="Oberbeckmann S."/>
            <person name="Bunk B."/>
            <person name="Jeske O."/>
            <person name="Meyerdierks A."/>
            <person name="Storesund J.E."/>
            <person name="Kallscheuer N."/>
            <person name="Luecker S."/>
            <person name="Lage O.M."/>
            <person name="Pohl T."/>
            <person name="Merkel B.J."/>
            <person name="Hornburger P."/>
            <person name="Mueller R.-W."/>
            <person name="Bruemmer F."/>
            <person name="Labrenz M."/>
            <person name="Spormann A.M."/>
            <person name="Op Den Camp H."/>
            <person name="Overmann J."/>
            <person name="Amann R."/>
            <person name="Jetten M.S.M."/>
            <person name="Mascher T."/>
            <person name="Medema M.H."/>
            <person name="Devos D.P."/>
            <person name="Kaster A.-K."/>
            <person name="Ovreas L."/>
            <person name="Rohde M."/>
            <person name="Galperin M.Y."/>
            <person name="Jogler C."/>
        </authorList>
    </citation>
    <scope>NUCLEOTIDE SEQUENCE [LARGE SCALE GENOMIC DNA]</scope>
    <source>
        <strain evidence="4 5">KOR34</strain>
    </source>
</reference>
<feature type="chain" id="PRO_5023072931" evidence="2">
    <location>
        <begin position="23"/>
        <end position="544"/>
    </location>
</feature>
<evidence type="ECO:0000256" key="2">
    <source>
        <dbReference type="SAM" id="SignalP"/>
    </source>
</evidence>
<keyword evidence="2" id="KW-0732">Signal</keyword>
<dbReference type="InterPro" id="IPR011083">
    <property type="entry name" value="Phage_tail_collar_dom"/>
</dbReference>
<comment type="caution">
    <text evidence="4">The sequence shown here is derived from an EMBL/GenBank/DDBJ whole genome shotgun (WGS) entry which is preliminary data.</text>
</comment>
<evidence type="ECO:0000259" key="3">
    <source>
        <dbReference type="Pfam" id="PF07484"/>
    </source>
</evidence>
<gene>
    <name evidence="4" type="ORF">KOR34_18290</name>
</gene>
<dbReference type="InterPro" id="IPR018247">
    <property type="entry name" value="EF_Hand_1_Ca_BS"/>
</dbReference>
<dbReference type="RefSeq" id="WP_197531269.1">
    <property type="nucleotide sequence ID" value="NZ_SIHJ01000001.1"/>
</dbReference>
<feature type="region of interest" description="Disordered" evidence="1">
    <location>
        <begin position="254"/>
        <end position="319"/>
    </location>
</feature>
<protein>
    <submittedName>
        <fullName evidence="4">Phage Tail Collar Domain protein</fullName>
    </submittedName>
</protein>
<dbReference type="PROSITE" id="PS00018">
    <property type="entry name" value="EF_HAND_1"/>
    <property type="match status" value="1"/>
</dbReference>
<evidence type="ECO:0000313" key="5">
    <source>
        <dbReference type="Proteomes" id="UP000316714"/>
    </source>
</evidence>
<sequence precursor="true">MSTLRAVACLLLFLSLTPAGHAADSLPAGGGLPFANDQPSLGMRYMVRLQGADDELGEVGLFAANFAPQGWTLAEGQLLPIAQHPALFDLLGATFGGDGDVAFALPDLRGRTPIGVGAGPGLTSYSLGEQVGADQQTLAAVPVHSHSLPNGLTTGAAGKASSHSNLQPSLALTPVIALTGLYPSHNALTADGQVAEGVSPAGAEPYLSEVTWLAHDKVPSGWAIADGRLLDIVDHDALFSLLGTTYGGDGRVNFRLPDLRGRTPIGAGRGAGLSDRRQGITYGEEQESLSAPQLPAHSHDLEQGGQTDPAGGGAPQSNMQPSLTMRFGIALEGIYPSQAATGGETDDGPAAALGGSTDPYLAGMTMFASNFVPRGYAEASGQLLPISQHTALFSLLWNNYGGDAEVTFELPDLRGRAAVGVGAGPGLTPRLWAQPFGAEQSVLTEANIPSHSHTVPVAGDYNDDGQVDAADYTVWRDHLGAPAGSLPNDPHAGPIGAEQYAAWRDNYGQPSTPAAAAAPEPGALTLAALLAVAPLRRIRQRRRR</sequence>
<dbReference type="Proteomes" id="UP000316714">
    <property type="component" value="Unassembled WGS sequence"/>
</dbReference>
<feature type="domain" description="Phage tail collar" evidence="3">
    <location>
        <begin position="365"/>
        <end position="417"/>
    </location>
</feature>
<dbReference type="Gene3D" id="3.90.1340.10">
    <property type="entry name" value="Phage tail collar domain"/>
    <property type="match status" value="3"/>
</dbReference>
<name>A0A5C5VE43_9BACT</name>
<feature type="signal peptide" evidence="2">
    <location>
        <begin position="1"/>
        <end position="22"/>
    </location>
</feature>
<feature type="domain" description="Phage tail collar" evidence="3">
    <location>
        <begin position="57"/>
        <end position="113"/>
    </location>
</feature>
<feature type="domain" description="Phage tail collar" evidence="3">
    <location>
        <begin position="210"/>
        <end position="264"/>
    </location>
</feature>
<organism evidence="4 5">
    <name type="scientific">Posidoniimonas corsicana</name>
    <dbReference type="NCBI Taxonomy" id="1938618"/>
    <lineage>
        <taxon>Bacteria</taxon>
        <taxon>Pseudomonadati</taxon>
        <taxon>Planctomycetota</taxon>
        <taxon>Planctomycetia</taxon>
        <taxon>Pirellulales</taxon>
        <taxon>Lacipirellulaceae</taxon>
        <taxon>Posidoniimonas</taxon>
    </lineage>
</organism>